<gene>
    <name evidence="2" type="ORF">ADK75_20930</name>
</gene>
<comment type="caution">
    <text evidence="2">The sequence shown here is derived from an EMBL/GenBank/DDBJ whole genome shotgun (WGS) entry which is preliminary data.</text>
</comment>
<name>A0A0L8MDS8_STRVG</name>
<keyword evidence="2" id="KW-0255">Endonuclease</keyword>
<feature type="domain" description="Putative restriction endonuclease" evidence="1">
    <location>
        <begin position="28"/>
        <end position="186"/>
    </location>
</feature>
<dbReference type="PANTHER" id="PTHR35400:SF3">
    <property type="entry name" value="SLL1072 PROTEIN"/>
    <property type="match status" value="1"/>
</dbReference>
<dbReference type="PANTHER" id="PTHR35400">
    <property type="entry name" value="SLR1083 PROTEIN"/>
    <property type="match status" value="1"/>
</dbReference>
<dbReference type="OrthoDB" id="4537149at2"/>
<dbReference type="CDD" id="cd06260">
    <property type="entry name" value="DUF820-like"/>
    <property type="match status" value="1"/>
</dbReference>
<dbReference type="InterPro" id="IPR011335">
    <property type="entry name" value="Restrct_endonuc-II-like"/>
</dbReference>
<dbReference type="PATRIC" id="fig|1961.12.peg.4726"/>
<dbReference type="RefSeq" id="WP_030387564.1">
    <property type="nucleotide sequence ID" value="NZ_LGUV01000289.1"/>
</dbReference>
<sequence length="196" mass="21484">MSALTVQQEPRGGDSWEGLVRLWEETDWPEGCKVEIIEGIVTVAPPPVNDHNLIAVSVQRRLYTVIPDDWEIFQTLNVAVPSRSGLYIPDLVVVPREEVPGGENYVPAAAAELVVEVTSKSNAVNDRVSKLKGYAAAGIPLYLLIDPHAKGSPIIHLYGEPSAGQYRLLHEGKFGEAVHLPEPFDLVLDTFGFPRP</sequence>
<keyword evidence="2" id="KW-0378">Hydrolase</keyword>
<accession>A0A0L8MDS8</accession>
<evidence type="ECO:0000313" key="3">
    <source>
        <dbReference type="Proteomes" id="UP000037084"/>
    </source>
</evidence>
<dbReference type="EMBL" id="LGUV01000289">
    <property type="protein sequence ID" value="KOG48557.1"/>
    <property type="molecule type" value="Genomic_DNA"/>
</dbReference>
<dbReference type="SUPFAM" id="SSF52980">
    <property type="entry name" value="Restriction endonuclease-like"/>
    <property type="match status" value="1"/>
</dbReference>
<dbReference type="Gene3D" id="3.90.1570.10">
    <property type="entry name" value="tt1808, chain A"/>
    <property type="match status" value="1"/>
</dbReference>
<dbReference type="InterPro" id="IPR008538">
    <property type="entry name" value="Uma2"/>
</dbReference>
<proteinExistence type="predicted"/>
<reference evidence="3" key="1">
    <citation type="submission" date="2015-07" db="EMBL/GenBank/DDBJ databases">
        <authorList>
            <consortium name="Consortium for Microbial Forensics and Genomics (microFORGE)"/>
            <person name="Knight B.M."/>
            <person name="Roberts D.P."/>
            <person name="Lin D."/>
            <person name="Hari K."/>
            <person name="Fletcher J."/>
            <person name="Melcher U."/>
            <person name="Blagden T."/>
            <person name="Winegar R.A."/>
        </authorList>
    </citation>
    <scope>NUCLEOTIDE SEQUENCE [LARGE SCALE GENOMIC DNA]</scope>
    <source>
        <strain evidence="3">NRRL B-1447</strain>
    </source>
</reference>
<dbReference type="InterPro" id="IPR012296">
    <property type="entry name" value="Nuclease_put_TT1808"/>
</dbReference>
<dbReference type="AlphaFoldDB" id="A0A0L8MDS8"/>
<dbReference type="Pfam" id="PF05685">
    <property type="entry name" value="Uma2"/>
    <property type="match status" value="1"/>
</dbReference>
<keyword evidence="2" id="KW-0540">Nuclease</keyword>
<protein>
    <submittedName>
        <fullName evidence="2">Restriction endonuclease</fullName>
    </submittedName>
</protein>
<dbReference type="GO" id="GO:0004519">
    <property type="term" value="F:endonuclease activity"/>
    <property type="evidence" value="ECO:0007669"/>
    <property type="project" value="UniProtKB-KW"/>
</dbReference>
<organism evidence="2 3">
    <name type="scientific">Streptomyces virginiae</name>
    <name type="common">Streptomyces cinnamonensis</name>
    <dbReference type="NCBI Taxonomy" id="1961"/>
    <lineage>
        <taxon>Bacteria</taxon>
        <taxon>Bacillati</taxon>
        <taxon>Actinomycetota</taxon>
        <taxon>Actinomycetes</taxon>
        <taxon>Kitasatosporales</taxon>
        <taxon>Streptomycetaceae</taxon>
        <taxon>Streptomyces</taxon>
    </lineage>
</organism>
<evidence type="ECO:0000313" key="2">
    <source>
        <dbReference type="EMBL" id="KOG48557.1"/>
    </source>
</evidence>
<evidence type="ECO:0000259" key="1">
    <source>
        <dbReference type="Pfam" id="PF05685"/>
    </source>
</evidence>
<dbReference type="Proteomes" id="UP000037084">
    <property type="component" value="Unassembled WGS sequence"/>
</dbReference>